<dbReference type="Gene3D" id="1.10.8.270">
    <property type="entry name" value="putative rabgap domain of human tbc1 domain family member 14 like domains"/>
    <property type="match status" value="1"/>
</dbReference>
<dbReference type="GO" id="GO:0005802">
    <property type="term" value="C:trans-Golgi network"/>
    <property type="evidence" value="ECO:0007669"/>
    <property type="project" value="TreeGrafter"/>
</dbReference>
<dbReference type="Gene3D" id="1.10.472.80">
    <property type="entry name" value="Ypt/Rab-GAP domain of gyp1p, domain 3"/>
    <property type="match status" value="1"/>
</dbReference>
<evidence type="ECO:0000256" key="2">
    <source>
        <dbReference type="ARBA" id="ARBA00014207"/>
    </source>
</evidence>
<dbReference type="InterPro" id="IPR000195">
    <property type="entry name" value="Rab-GAP-TBC_dom"/>
</dbReference>
<dbReference type="AlphaFoldDB" id="A0A813EE76"/>
<evidence type="ECO:0000256" key="4">
    <source>
        <dbReference type="ARBA" id="ARBA00023034"/>
    </source>
</evidence>
<protein>
    <recommendedName>
        <fullName evidence="2">TBC1 domain family member 23</fullName>
    </recommendedName>
</protein>
<dbReference type="InterPro" id="IPR039755">
    <property type="entry name" value="TBC1D23"/>
</dbReference>
<dbReference type="Pfam" id="PF00566">
    <property type="entry name" value="RabGAP-TBC"/>
    <property type="match status" value="1"/>
</dbReference>
<dbReference type="Gene3D" id="3.40.250.10">
    <property type="entry name" value="Rhodanese-like domain"/>
    <property type="match status" value="1"/>
</dbReference>
<dbReference type="PROSITE" id="PS50206">
    <property type="entry name" value="RHODANESE_3"/>
    <property type="match status" value="1"/>
</dbReference>
<sequence length="568" mass="61964">MVEPDLNAQEAARVALAADCASRWPGLLLREGKGEKKDAADDFTRSPLCEADLNTIRVDIPRTRGADPAFNSPRMRQRLETLLTDFCVEENIRYMQGLHEVAAVFAYIDDVAPVELNGPTESSDSASHGAKALACFIAFVSRFIPVFYDGEGFVLLHISLLFFNQLLLYHHPDLHNQLEQAGVSPVIYATPWFITLLASRTPLHVLLSLWDKYIERGDSSFMPFLAVAMMADEKKAILEAEEDETNLAVDRAKVDSLERLQSVWTAAEALHAKTPRSFVVRMSRVLSKVKDRCRQPSSDRPWSDSVLARAEQERRLVVLPQEVVAQYVRMKLNNSGAKLLSDQEALSPEKSNEEEPSASSSAVPSSSLPQLHLLLLDVRPLEAYQAGHLSTALHFCPPCLQRLAVARAAGGQPRSERLAAALAAAASSMSGFVQSQQGASESEHVLDTGSAADLPLVAEIFENLLITAAERWGESWKSESFGAHLVLIGGEADWDSSDKPCKRDAGAAVAPLFDLLTEHLLLRRVSVLLGGAVALKAEADKRGVELQRIATAGPQQPAVVAAERLGAL</sequence>
<name>A0A813EE76_POLGL</name>
<dbReference type="SUPFAM" id="SSF52821">
    <property type="entry name" value="Rhodanese/Cell cycle control phosphatase"/>
    <property type="match status" value="1"/>
</dbReference>
<feature type="domain" description="Rhodanese" evidence="7">
    <location>
        <begin position="373"/>
        <end position="396"/>
    </location>
</feature>
<dbReference type="SUPFAM" id="SSF47923">
    <property type="entry name" value="Ypt/Rab-GAP domain of gyp1p"/>
    <property type="match status" value="2"/>
</dbReference>
<gene>
    <name evidence="8" type="ORF">PGLA1383_LOCUS17226</name>
</gene>
<dbReference type="GO" id="GO:0005829">
    <property type="term" value="C:cytosol"/>
    <property type="evidence" value="ECO:0007669"/>
    <property type="project" value="GOC"/>
</dbReference>
<dbReference type="InterPro" id="IPR036873">
    <property type="entry name" value="Rhodanese-like_dom_sf"/>
</dbReference>
<keyword evidence="9" id="KW-1185">Reference proteome</keyword>
<dbReference type="PANTHER" id="PTHR13297:SF5">
    <property type="entry name" value="TBC1 DOMAIN FAMILY MEMBER 23"/>
    <property type="match status" value="1"/>
</dbReference>
<keyword evidence="3" id="KW-0217">Developmental protein</keyword>
<evidence type="ECO:0000259" key="6">
    <source>
        <dbReference type="PROSITE" id="PS50086"/>
    </source>
</evidence>
<evidence type="ECO:0000313" key="8">
    <source>
        <dbReference type="EMBL" id="CAE8598827.1"/>
    </source>
</evidence>
<evidence type="ECO:0000259" key="7">
    <source>
        <dbReference type="PROSITE" id="PS50206"/>
    </source>
</evidence>
<dbReference type="InterPro" id="IPR035969">
    <property type="entry name" value="Rab-GAP_TBC_sf"/>
</dbReference>
<feature type="region of interest" description="Disordered" evidence="5">
    <location>
        <begin position="339"/>
        <end position="365"/>
    </location>
</feature>
<dbReference type="OMA" id="MQGLHEV"/>
<keyword evidence="4" id="KW-0333">Golgi apparatus</keyword>
<proteinExistence type="predicted"/>
<organism evidence="8 9">
    <name type="scientific">Polarella glacialis</name>
    <name type="common">Dinoflagellate</name>
    <dbReference type="NCBI Taxonomy" id="89957"/>
    <lineage>
        <taxon>Eukaryota</taxon>
        <taxon>Sar</taxon>
        <taxon>Alveolata</taxon>
        <taxon>Dinophyceae</taxon>
        <taxon>Suessiales</taxon>
        <taxon>Suessiaceae</taxon>
        <taxon>Polarella</taxon>
    </lineage>
</organism>
<dbReference type="OrthoDB" id="1668230at2759"/>
<evidence type="ECO:0000256" key="5">
    <source>
        <dbReference type="SAM" id="MobiDB-lite"/>
    </source>
</evidence>
<dbReference type="GO" id="GO:0099041">
    <property type="term" value="P:vesicle tethering to Golgi"/>
    <property type="evidence" value="ECO:0007669"/>
    <property type="project" value="TreeGrafter"/>
</dbReference>
<feature type="non-terminal residue" evidence="8">
    <location>
        <position position="568"/>
    </location>
</feature>
<comment type="subcellular location">
    <subcellularLocation>
        <location evidence="1">Golgi apparatus</location>
        <location evidence="1">trans-Golgi network</location>
    </subcellularLocation>
</comment>
<accession>A0A813EE76</accession>
<dbReference type="GO" id="GO:0042147">
    <property type="term" value="P:retrograde transport, endosome to Golgi"/>
    <property type="evidence" value="ECO:0007669"/>
    <property type="project" value="InterPro"/>
</dbReference>
<dbReference type="SMART" id="SM00164">
    <property type="entry name" value="TBC"/>
    <property type="match status" value="1"/>
</dbReference>
<comment type="caution">
    <text evidence="8">The sequence shown here is derived from an EMBL/GenBank/DDBJ whole genome shotgun (WGS) entry which is preliminary data.</text>
</comment>
<evidence type="ECO:0000256" key="1">
    <source>
        <dbReference type="ARBA" id="ARBA00004601"/>
    </source>
</evidence>
<dbReference type="InterPro" id="IPR001763">
    <property type="entry name" value="Rhodanese-like_dom"/>
</dbReference>
<reference evidence="8" key="1">
    <citation type="submission" date="2021-02" db="EMBL/GenBank/DDBJ databases">
        <authorList>
            <person name="Dougan E. K."/>
            <person name="Rhodes N."/>
            <person name="Thang M."/>
            <person name="Chan C."/>
        </authorList>
    </citation>
    <scope>NUCLEOTIDE SEQUENCE</scope>
</reference>
<dbReference type="Proteomes" id="UP000654075">
    <property type="component" value="Unassembled WGS sequence"/>
</dbReference>
<evidence type="ECO:0000313" key="9">
    <source>
        <dbReference type="Proteomes" id="UP000654075"/>
    </source>
</evidence>
<dbReference type="PROSITE" id="PS50086">
    <property type="entry name" value="TBC_RABGAP"/>
    <property type="match status" value="1"/>
</dbReference>
<evidence type="ECO:0000256" key="3">
    <source>
        <dbReference type="ARBA" id="ARBA00022473"/>
    </source>
</evidence>
<dbReference type="PANTHER" id="PTHR13297">
    <property type="entry name" value="TBC1 DOMAIN FAMILY MEMBER 23-RELATED"/>
    <property type="match status" value="1"/>
</dbReference>
<dbReference type="EMBL" id="CAJNNV010010612">
    <property type="protein sequence ID" value="CAE8598827.1"/>
    <property type="molecule type" value="Genomic_DNA"/>
</dbReference>
<feature type="domain" description="Rab-GAP TBC" evidence="6">
    <location>
        <begin position="1"/>
        <end position="217"/>
    </location>
</feature>